<dbReference type="Gene3D" id="3.40.1660.10">
    <property type="entry name" value="EreA-like (biosynthetic domain)"/>
    <property type="match status" value="1"/>
</dbReference>
<dbReference type="PANTHER" id="PTHR31299">
    <property type="entry name" value="ESTERASE, PUTATIVE (AFU_ORTHOLOGUE AFUA_1G05850)-RELATED"/>
    <property type="match status" value="1"/>
</dbReference>
<dbReference type="CDD" id="cd14728">
    <property type="entry name" value="Ere-like"/>
    <property type="match status" value="1"/>
</dbReference>
<name>A0ABU3XCL4_9BACI</name>
<sequence length="408" mass="47858">MNFTTKKMRRNWLKQINNGSCEIDTSYDFSCMDRYVENRKIVLIGESSHGIAEYYTTKINMIKYLHEKHGFNVVVLESGLLEGVLCKRLLDQMSPKEQIQHSLLDIFHNEEMIPLFNEPWANQIHIAGMDIQPTYPKVSNALLSWVQKHIDDELYNTLVEVEQLFFDIDKEIRGKTKIPKKLKQDISKCIEKYHASLEVTKSKIKNVENLEIHKMLRLVLRGIENRIKWLKINLQSFIASGVQRGNYMFTNLKWLIEDYYAGEKVIVWAHNFHIRKSKTITSKLFRITNVGQLLKDHYDEKIYSVGLYAGKGKFSSLLRVSFPINTSKKKHLENILLEANAHNCFVPLSNIDLPKRNWLNRRWWLLEAGMMGQLPIAIFPQKHYDAIMFCREVTPPSYFNGNEERAFN</sequence>
<dbReference type="Gene3D" id="1.20.1440.30">
    <property type="entry name" value="Biosynthetic Protein domain"/>
    <property type="match status" value="1"/>
</dbReference>
<evidence type="ECO:0000313" key="1">
    <source>
        <dbReference type="EMBL" id="MDV2685611.1"/>
    </source>
</evidence>
<reference evidence="1 2" key="1">
    <citation type="submission" date="2023-10" db="EMBL/GenBank/DDBJ databases">
        <title>Screening of Alkalihalobacillus lindianensis BZ-TG-R113 and Its Alleviation of Salt Stress on Rapeseed Growth.</title>
        <authorList>
            <person name="Zhao B."/>
            <person name="Guo T."/>
        </authorList>
    </citation>
    <scope>NUCLEOTIDE SEQUENCE [LARGE SCALE GENOMIC DNA]</scope>
    <source>
        <strain evidence="1 2">BZ-TG-R113</strain>
    </source>
</reference>
<dbReference type="SUPFAM" id="SSF159501">
    <property type="entry name" value="EreA/ChaN-like"/>
    <property type="match status" value="1"/>
</dbReference>
<dbReference type="RefSeq" id="WP_317122785.1">
    <property type="nucleotide sequence ID" value="NZ_JAWJBA010000004.1"/>
</dbReference>
<dbReference type="InterPro" id="IPR007815">
    <property type="entry name" value="Emycin_Estase"/>
</dbReference>
<dbReference type="EMBL" id="JAWJBA010000004">
    <property type="protein sequence ID" value="MDV2685611.1"/>
    <property type="molecule type" value="Genomic_DNA"/>
</dbReference>
<evidence type="ECO:0000313" key="2">
    <source>
        <dbReference type="Proteomes" id="UP001287282"/>
    </source>
</evidence>
<organism evidence="1 2">
    <name type="scientific">Alkalihalophilus lindianensis</name>
    <dbReference type="NCBI Taxonomy" id="1630542"/>
    <lineage>
        <taxon>Bacteria</taxon>
        <taxon>Bacillati</taxon>
        <taxon>Bacillota</taxon>
        <taxon>Bacilli</taxon>
        <taxon>Bacillales</taxon>
        <taxon>Bacillaceae</taxon>
        <taxon>Alkalihalophilus</taxon>
    </lineage>
</organism>
<dbReference type="Pfam" id="PF05139">
    <property type="entry name" value="Erythro_esteras"/>
    <property type="match status" value="1"/>
</dbReference>
<dbReference type="Proteomes" id="UP001287282">
    <property type="component" value="Unassembled WGS sequence"/>
</dbReference>
<gene>
    <name evidence="1" type="ORF">RYX56_14690</name>
</gene>
<keyword evidence="2" id="KW-1185">Reference proteome</keyword>
<accession>A0ABU3XCL4</accession>
<protein>
    <submittedName>
        <fullName evidence="1">Erythromycin esterase family protein</fullName>
    </submittedName>
</protein>
<proteinExistence type="predicted"/>
<dbReference type="Gene3D" id="3.30.1870.10">
    <property type="entry name" value="EreA-like, domain 2"/>
    <property type="match status" value="1"/>
</dbReference>
<comment type="caution">
    <text evidence="1">The sequence shown here is derived from an EMBL/GenBank/DDBJ whole genome shotgun (WGS) entry which is preliminary data.</text>
</comment>
<dbReference type="InterPro" id="IPR052036">
    <property type="entry name" value="Hydrolase/PRTase-associated"/>
</dbReference>
<dbReference type="PANTHER" id="PTHR31299:SF0">
    <property type="entry name" value="ESTERASE, PUTATIVE (AFU_ORTHOLOGUE AFUA_1G05850)-RELATED"/>
    <property type="match status" value="1"/>
</dbReference>